<sequence length="79" mass="8182">MKGDCGAQAETVRSAARQAKVCAVVRIRAPLRRWEEGGRTDGGGGREGPGHGRSRDRWRVGPVDGSQVGIGSAPARGSG</sequence>
<keyword evidence="3" id="KW-1185">Reference proteome</keyword>
<dbReference type="EMBL" id="BOOI01000093">
    <property type="protein sequence ID" value="GIH88877.1"/>
    <property type="molecule type" value="Genomic_DNA"/>
</dbReference>
<feature type="region of interest" description="Disordered" evidence="1">
    <location>
        <begin position="32"/>
        <end position="79"/>
    </location>
</feature>
<name>A0A8J3WHN1_PLARO</name>
<comment type="caution">
    <text evidence="2">The sequence shown here is derived from an EMBL/GenBank/DDBJ whole genome shotgun (WGS) entry which is preliminary data.</text>
</comment>
<gene>
    <name evidence="2" type="ORF">Pro02_72850</name>
</gene>
<organism evidence="2 3">
    <name type="scientific">Planobispora rosea</name>
    <dbReference type="NCBI Taxonomy" id="35762"/>
    <lineage>
        <taxon>Bacteria</taxon>
        <taxon>Bacillati</taxon>
        <taxon>Actinomycetota</taxon>
        <taxon>Actinomycetes</taxon>
        <taxon>Streptosporangiales</taxon>
        <taxon>Streptosporangiaceae</taxon>
        <taxon>Planobispora</taxon>
    </lineage>
</organism>
<proteinExistence type="predicted"/>
<protein>
    <submittedName>
        <fullName evidence="2">Uncharacterized protein</fullName>
    </submittedName>
</protein>
<dbReference type="Proteomes" id="UP000655044">
    <property type="component" value="Unassembled WGS sequence"/>
</dbReference>
<evidence type="ECO:0000313" key="2">
    <source>
        <dbReference type="EMBL" id="GIH88877.1"/>
    </source>
</evidence>
<accession>A0A8J3WHN1</accession>
<feature type="compositionally biased region" description="Basic and acidic residues" evidence="1">
    <location>
        <begin position="48"/>
        <end position="59"/>
    </location>
</feature>
<dbReference type="AlphaFoldDB" id="A0A8J3WHN1"/>
<evidence type="ECO:0000313" key="3">
    <source>
        <dbReference type="Proteomes" id="UP000655044"/>
    </source>
</evidence>
<evidence type="ECO:0000256" key="1">
    <source>
        <dbReference type="SAM" id="MobiDB-lite"/>
    </source>
</evidence>
<reference evidence="2" key="1">
    <citation type="submission" date="2021-01" db="EMBL/GenBank/DDBJ databases">
        <title>Whole genome shotgun sequence of Planobispora rosea NBRC 15558.</title>
        <authorList>
            <person name="Komaki H."/>
            <person name="Tamura T."/>
        </authorList>
    </citation>
    <scope>NUCLEOTIDE SEQUENCE</scope>
    <source>
        <strain evidence="2">NBRC 15558</strain>
    </source>
</reference>